<keyword evidence="3" id="KW-0732">Signal</keyword>
<dbReference type="Proteomes" id="UP000179037">
    <property type="component" value="Unassembled WGS sequence"/>
</dbReference>
<dbReference type="STRING" id="1817768.A3A87_05615"/>
<keyword evidence="1" id="KW-0175">Coiled coil</keyword>
<comment type="caution">
    <text evidence="4">The sequence shown here is derived from an EMBL/GenBank/DDBJ whole genome shotgun (WGS) entry which is preliminary data.</text>
</comment>
<evidence type="ECO:0000256" key="2">
    <source>
        <dbReference type="SAM" id="MobiDB-lite"/>
    </source>
</evidence>
<proteinExistence type="predicted"/>
<accession>A0A1F6TZL4</accession>
<reference evidence="4 5" key="1">
    <citation type="journal article" date="2016" name="Nat. Commun.">
        <title>Thousands of microbial genomes shed light on interconnected biogeochemical processes in an aquifer system.</title>
        <authorList>
            <person name="Anantharaman K."/>
            <person name="Brown C.T."/>
            <person name="Hug L.A."/>
            <person name="Sharon I."/>
            <person name="Castelle C.J."/>
            <person name="Probst A.J."/>
            <person name="Thomas B.C."/>
            <person name="Singh A."/>
            <person name="Wilkins M.J."/>
            <person name="Karaoz U."/>
            <person name="Brodie E.L."/>
            <person name="Williams K.H."/>
            <person name="Hubbard S.S."/>
            <person name="Banfield J.F."/>
        </authorList>
    </citation>
    <scope>NUCLEOTIDE SEQUENCE [LARGE SCALE GENOMIC DNA]</scope>
</reference>
<feature type="signal peptide" evidence="3">
    <location>
        <begin position="1"/>
        <end position="27"/>
    </location>
</feature>
<evidence type="ECO:0000256" key="1">
    <source>
        <dbReference type="SAM" id="Coils"/>
    </source>
</evidence>
<sequence length="444" mass="49441">MKHRVSACALFAAAVILSGGTSAQALAAPPAEKAASAKGQAAESEVLRRLQELERQVSQSKEEIARLRAELAKQRVAAPIQAKPTAAKAATAGGEWDEPEVDKKAEGRDEEARRRLIALETQMRKNAAEAAKQQEEQKDKVKFDFSGKYKAQVNSRRNFNLNNSLQQWKYDNATFVDHRFSLQVDATYEALLTRLVLDKGNFVKDWKEDSEGTLERWGQFQTVDSQLVRELFVQYTGPFMVRVGRQNWDVAQKIVLDGPMDGIRLQYPLGQLPWGQTTLSTGYMAVAGGWDRYTNFNATGGRLGGNRQEIFGASNKLDAYYADLDIRASRALRLQPYVLKVVDRGGSGDADLNLDKDFNAATTPRDGNFQPLWTGLAASADVRALEIRRGGRAAHRRLHRGPQAARRRAAAQGGTRFRQGRILGESFGGIAVRPRLGPWHWRFE</sequence>
<evidence type="ECO:0000313" key="4">
    <source>
        <dbReference type="EMBL" id="OGI50531.1"/>
    </source>
</evidence>
<name>A0A1F6TZL4_9PROT</name>
<feature type="compositionally biased region" description="Low complexity" evidence="2">
    <location>
        <begin position="82"/>
        <end position="92"/>
    </location>
</feature>
<dbReference type="EMBL" id="MFTC01000067">
    <property type="protein sequence ID" value="OGI50531.1"/>
    <property type="molecule type" value="Genomic_DNA"/>
</dbReference>
<organism evidence="4 5">
    <name type="scientific">Candidatus Muproteobacteria bacterium RIFCSPLOWO2_01_FULL_60_18</name>
    <dbReference type="NCBI Taxonomy" id="1817768"/>
    <lineage>
        <taxon>Bacteria</taxon>
        <taxon>Pseudomonadati</taxon>
        <taxon>Pseudomonadota</taxon>
        <taxon>Candidatus Muproteobacteria</taxon>
    </lineage>
</organism>
<evidence type="ECO:0000256" key="3">
    <source>
        <dbReference type="SAM" id="SignalP"/>
    </source>
</evidence>
<feature type="region of interest" description="Disordered" evidence="2">
    <location>
        <begin position="82"/>
        <end position="109"/>
    </location>
</feature>
<dbReference type="AlphaFoldDB" id="A0A1F6TZL4"/>
<dbReference type="Gene3D" id="2.40.160.100">
    <property type="match status" value="1"/>
</dbReference>
<gene>
    <name evidence="4" type="ORF">A3A87_05615</name>
</gene>
<evidence type="ECO:0000313" key="5">
    <source>
        <dbReference type="Proteomes" id="UP000179037"/>
    </source>
</evidence>
<evidence type="ECO:0008006" key="6">
    <source>
        <dbReference type="Google" id="ProtNLM"/>
    </source>
</evidence>
<feature type="chain" id="PRO_5009526913" description="Porin" evidence="3">
    <location>
        <begin position="28"/>
        <end position="444"/>
    </location>
</feature>
<protein>
    <recommendedName>
        <fullName evidence="6">Porin</fullName>
    </recommendedName>
</protein>
<feature type="coiled-coil region" evidence="1">
    <location>
        <begin position="43"/>
        <end position="77"/>
    </location>
</feature>
<dbReference type="InterPro" id="IPR053728">
    <property type="entry name" value="Alginate_Permeability_Chnl"/>
</dbReference>